<keyword evidence="1" id="KW-0812">Transmembrane</keyword>
<name>A0A7Y9E8J6_9ACTN</name>
<keyword evidence="1" id="KW-1133">Transmembrane helix</keyword>
<accession>A0A7Y9E8J6</accession>
<protein>
    <submittedName>
        <fullName evidence="2">Uncharacterized protein</fullName>
    </submittedName>
</protein>
<reference evidence="2 3" key="1">
    <citation type="submission" date="2020-07" db="EMBL/GenBank/DDBJ databases">
        <title>Sequencing the genomes of 1000 actinobacteria strains.</title>
        <authorList>
            <person name="Klenk H.-P."/>
        </authorList>
    </citation>
    <scope>NUCLEOTIDE SEQUENCE [LARGE SCALE GENOMIC DNA]</scope>
    <source>
        <strain evidence="2 3">DSM 21350</strain>
    </source>
</reference>
<evidence type="ECO:0000313" key="2">
    <source>
        <dbReference type="EMBL" id="NYD43198.1"/>
    </source>
</evidence>
<dbReference type="RefSeq" id="WP_179664747.1">
    <property type="nucleotide sequence ID" value="NZ_JACCBG010000001.1"/>
</dbReference>
<comment type="caution">
    <text evidence="2">The sequence shown here is derived from an EMBL/GenBank/DDBJ whole genome shotgun (WGS) entry which is preliminary data.</text>
</comment>
<sequence length="51" mass="5069">MRNQILASALGAAVTLLVAALVLDDGPGLGPQVVILGIVGAMLGWLAVKVC</sequence>
<evidence type="ECO:0000313" key="3">
    <source>
        <dbReference type="Proteomes" id="UP000535511"/>
    </source>
</evidence>
<keyword evidence="1" id="KW-0472">Membrane</keyword>
<dbReference type="EMBL" id="JACCBG010000001">
    <property type="protein sequence ID" value="NYD43198.1"/>
    <property type="molecule type" value="Genomic_DNA"/>
</dbReference>
<feature type="transmembrane region" description="Helical" evidence="1">
    <location>
        <begin position="30"/>
        <end position="48"/>
    </location>
</feature>
<gene>
    <name evidence="2" type="ORF">BJZ21_003281</name>
</gene>
<organism evidence="2 3">
    <name type="scientific">Nocardioides panaciterrulae</name>
    <dbReference type="NCBI Taxonomy" id="661492"/>
    <lineage>
        <taxon>Bacteria</taxon>
        <taxon>Bacillati</taxon>
        <taxon>Actinomycetota</taxon>
        <taxon>Actinomycetes</taxon>
        <taxon>Propionibacteriales</taxon>
        <taxon>Nocardioidaceae</taxon>
        <taxon>Nocardioides</taxon>
    </lineage>
</organism>
<proteinExistence type="predicted"/>
<evidence type="ECO:0000256" key="1">
    <source>
        <dbReference type="SAM" id="Phobius"/>
    </source>
</evidence>
<dbReference type="AlphaFoldDB" id="A0A7Y9E8J6"/>
<keyword evidence="3" id="KW-1185">Reference proteome</keyword>
<dbReference type="Proteomes" id="UP000535511">
    <property type="component" value="Unassembled WGS sequence"/>
</dbReference>